<proteinExistence type="predicted"/>
<feature type="compositionally biased region" description="Low complexity" evidence="2">
    <location>
        <begin position="873"/>
        <end position="892"/>
    </location>
</feature>
<feature type="compositionally biased region" description="Pro residues" evidence="2">
    <location>
        <begin position="395"/>
        <end position="405"/>
    </location>
</feature>
<name>A0ABQ0KYT4_MYCCL</name>
<keyword evidence="1" id="KW-0175">Coiled coil</keyword>
<dbReference type="Proteomes" id="UP000815677">
    <property type="component" value="Unassembled WGS sequence"/>
</dbReference>
<evidence type="ECO:0000313" key="4">
    <source>
        <dbReference type="Proteomes" id="UP000815677"/>
    </source>
</evidence>
<keyword evidence="4" id="KW-1185">Reference proteome</keyword>
<evidence type="ECO:0000256" key="2">
    <source>
        <dbReference type="SAM" id="MobiDB-lite"/>
    </source>
</evidence>
<dbReference type="PANTHER" id="PTHR36721:SF1">
    <property type="entry name" value="OS04G0446401 PROTEIN"/>
    <property type="match status" value="1"/>
</dbReference>
<feature type="region of interest" description="Disordered" evidence="2">
    <location>
        <begin position="1"/>
        <end position="67"/>
    </location>
</feature>
<feature type="compositionally biased region" description="Polar residues" evidence="2">
    <location>
        <begin position="451"/>
        <end position="460"/>
    </location>
</feature>
<gene>
    <name evidence="3" type="ORF">MCHLO_01536</name>
</gene>
<protein>
    <submittedName>
        <fullName evidence="3">Uncharacterized protein</fullName>
    </submittedName>
</protein>
<feature type="coiled-coil region" evidence="1">
    <location>
        <begin position="124"/>
        <end position="193"/>
    </location>
</feature>
<feature type="region of interest" description="Disordered" evidence="2">
    <location>
        <begin position="232"/>
        <end position="288"/>
    </location>
</feature>
<feature type="compositionally biased region" description="Polar residues" evidence="2">
    <location>
        <begin position="255"/>
        <end position="267"/>
    </location>
</feature>
<reference evidence="3" key="1">
    <citation type="submission" date="2014-09" db="EMBL/GenBank/DDBJ databases">
        <title>Genome sequence of the luminous mushroom Mycena chlorophos for searching fungal bioluminescence genes.</title>
        <authorList>
            <person name="Tanaka Y."/>
            <person name="Kasuga D."/>
            <person name="Oba Y."/>
            <person name="Hase S."/>
            <person name="Sato K."/>
            <person name="Oba Y."/>
            <person name="Sakakibara Y."/>
        </authorList>
    </citation>
    <scope>NUCLEOTIDE SEQUENCE</scope>
</reference>
<feature type="compositionally biased region" description="Pro residues" evidence="2">
    <location>
        <begin position="368"/>
        <end position="385"/>
    </location>
</feature>
<accession>A0ABQ0KYT4</accession>
<organism evidence="3 4">
    <name type="scientific">Mycena chlorophos</name>
    <name type="common">Agaric fungus</name>
    <name type="synonym">Agaricus chlorophos</name>
    <dbReference type="NCBI Taxonomy" id="658473"/>
    <lineage>
        <taxon>Eukaryota</taxon>
        <taxon>Fungi</taxon>
        <taxon>Dikarya</taxon>
        <taxon>Basidiomycota</taxon>
        <taxon>Agaricomycotina</taxon>
        <taxon>Agaricomycetes</taxon>
        <taxon>Agaricomycetidae</taxon>
        <taxon>Agaricales</taxon>
        <taxon>Marasmiineae</taxon>
        <taxon>Mycenaceae</taxon>
        <taxon>Mycena</taxon>
    </lineage>
</organism>
<feature type="region of interest" description="Disordered" evidence="2">
    <location>
        <begin position="515"/>
        <end position="711"/>
    </location>
</feature>
<evidence type="ECO:0000313" key="3">
    <source>
        <dbReference type="EMBL" id="GAT43872.1"/>
    </source>
</evidence>
<evidence type="ECO:0000256" key="1">
    <source>
        <dbReference type="SAM" id="Coils"/>
    </source>
</evidence>
<feature type="compositionally biased region" description="Low complexity" evidence="2">
    <location>
        <begin position="618"/>
        <end position="633"/>
    </location>
</feature>
<feature type="compositionally biased region" description="Polar residues" evidence="2">
    <location>
        <begin position="275"/>
        <end position="288"/>
    </location>
</feature>
<dbReference type="EMBL" id="DF839390">
    <property type="protein sequence ID" value="GAT43872.1"/>
    <property type="molecule type" value="Genomic_DNA"/>
</dbReference>
<feature type="compositionally biased region" description="Low complexity" evidence="2">
    <location>
        <begin position="476"/>
        <end position="495"/>
    </location>
</feature>
<feature type="region of interest" description="Disordered" evidence="2">
    <location>
        <begin position="859"/>
        <end position="939"/>
    </location>
</feature>
<feature type="compositionally biased region" description="Basic and acidic residues" evidence="2">
    <location>
        <begin position="58"/>
        <end position="67"/>
    </location>
</feature>
<sequence>MASVHGYSEDEESPILQEFVNDTIARERRNPPSPPSPRTELLSPINSSNGSHRTTRGPSERFRRQREQAYASVPAAQILSLLIEREYECKRLRKGLLKALDRVDAVITSQSANARVTQETLDKFREVNRARVEAERALAKTSEELRLWKFQFEHAQKEIARAQDVVALVETQRDDAEKAAARTRTLARQLKEQKLVGDAMEEGRKLGYKAGFRRAQQEIALRQGVDVDELTVDHEDEERQPEVDGLSLLDAPSIRPTQRAPSTQPSIQPARVPSIQPQRAPTSARSPSIQLSIFPVEIPSASVLNGHTNRPALHVDTQLSAAPPPRPRRRAQAPPVLASAEQLFINRRVSAVPPSPNENDRPRSMQPLPSPQPTRQPSPAPPPPAPKEHHWSQLPPRPMPPPLSPQPSISHMRPPDNYIPSLSPDGDIDLPPPHHLANPLASASPVISPESLGNRTSVYNAPSVATAHSERERQPSRQSARPRSPAGRSVVSVRSAYSYSQNPHIRHASLDSAAAQIAGSSKQYRDQYGQLLGPIREDASMRSGRSGHGRSLRGQDGRRGSAVDLNGSRRSVSMNVGIEPQMRAPSHYQERPSSQYQKQPRRSRPPSQYRDRSPSRPPTEYQEQPQRSRPPSQYRERSPSRPPSQYFAEQPQADLALRPSLRRVKEKRPITPSEIGSPMGTQIYVQPPSSVTGSVRSGNRGHVAANGDKYLSPMSPVPLPIPTPMTTTVDGNQIPKGFVAQTISVTVPAQVTVPVPPPVTFKGKSISSPVGTERPVSAVSIAPAVPVSFPGMQQPPSMNMLSRSPSRSPLPIPVQAAASGSHLNLTRQPSNASMRSNASKYAYDARTYVDPAYYAADTGWADPGALPPRPRSRVSSNASANRSRAGSNASLNTTGRAVPVPLPIPVPGSRAGSHSHSPSRSRADSGASGLEYFGPPGGP</sequence>
<feature type="region of interest" description="Disordered" evidence="2">
    <location>
        <begin position="351"/>
        <end position="495"/>
    </location>
</feature>
<dbReference type="PANTHER" id="PTHR36721">
    <property type="entry name" value="PROLINE-RICH FAMILY PROTEIN"/>
    <property type="match status" value="1"/>
</dbReference>
<feature type="compositionally biased region" description="Polar residues" evidence="2">
    <location>
        <begin position="679"/>
        <end position="697"/>
    </location>
</feature>